<dbReference type="SMART" id="SM00345">
    <property type="entry name" value="HTH_GNTR"/>
    <property type="match status" value="1"/>
</dbReference>
<dbReference type="GO" id="GO:0003677">
    <property type="term" value="F:DNA binding"/>
    <property type="evidence" value="ECO:0007669"/>
    <property type="project" value="UniProtKB-KW"/>
</dbReference>
<evidence type="ECO:0000256" key="4">
    <source>
        <dbReference type="SAM" id="MobiDB-lite"/>
    </source>
</evidence>
<keyword evidence="3" id="KW-0804">Transcription</keyword>
<dbReference type="Pfam" id="PF00392">
    <property type="entry name" value="GntR"/>
    <property type="match status" value="1"/>
</dbReference>
<evidence type="ECO:0000256" key="1">
    <source>
        <dbReference type="ARBA" id="ARBA00023015"/>
    </source>
</evidence>
<comment type="caution">
    <text evidence="6">The sequence shown here is derived from an EMBL/GenBank/DDBJ whole genome shotgun (WGS) entry which is preliminary data.</text>
</comment>
<evidence type="ECO:0000313" key="7">
    <source>
        <dbReference type="Proteomes" id="UP001165136"/>
    </source>
</evidence>
<dbReference type="CDD" id="cd07377">
    <property type="entry name" value="WHTH_GntR"/>
    <property type="match status" value="1"/>
</dbReference>
<sequence>MFADMRRAASGQVPPFRPEQSPGYLYEQLAAYLEGLITAGTLRPHTLLPAERRMTEEYGVSLGTARHATELLRRRGLVVTIRSKGTYVASLPSTGAAPVDAAMGSTDDAATAVEGSESGLARFQEG</sequence>
<accession>A0A9W6VKR7</accession>
<dbReference type="AlphaFoldDB" id="A0A9W6VKR7"/>
<dbReference type="GO" id="GO:0045892">
    <property type="term" value="P:negative regulation of DNA-templated transcription"/>
    <property type="evidence" value="ECO:0007669"/>
    <property type="project" value="TreeGrafter"/>
</dbReference>
<evidence type="ECO:0000259" key="5">
    <source>
        <dbReference type="PROSITE" id="PS50949"/>
    </source>
</evidence>
<evidence type="ECO:0000256" key="3">
    <source>
        <dbReference type="ARBA" id="ARBA00023163"/>
    </source>
</evidence>
<dbReference type="Proteomes" id="UP001165136">
    <property type="component" value="Unassembled WGS sequence"/>
</dbReference>
<protein>
    <recommendedName>
        <fullName evidence="5">HTH gntR-type domain-containing protein</fullName>
    </recommendedName>
</protein>
<proteinExistence type="predicted"/>
<dbReference type="PANTHER" id="PTHR44846:SF17">
    <property type="entry name" value="GNTR-FAMILY TRANSCRIPTIONAL REGULATOR"/>
    <property type="match status" value="1"/>
</dbReference>
<dbReference type="GO" id="GO:0003700">
    <property type="term" value="F:DNA-binding transcription factor activity"/>
    <property type="evidence" value="ECO:0007669"/>
    <property type="project" value="InterPro"/>
</dbReference>
<dbReference type="PROSITE" id="PS50949">
    <property type="entry name" value="HTH_GNTR"/>
    <property type="match status" value="1"/>
</dbReference>
<dbReference type="InterPro" id="IPR036388">
    <property type="entry name" value="WH-like_DNA-bd_sf"/>
</dbReference>
<dbReference type="InterPro" id="IPR050679">
    <property type="entry name" value="Bact_HTH_transcr_reg"/>
</dbReference>
<dbReference type="PANTHER" id="PTHR44846">
    <property type="entry name" value="MANNOSYL-D-GLYCERATE TRANSPORT/METABOLISM SYSTEM REPRESSOR MNGR-RELATED"/>
    <property type="match status" value="1"/>
</dbReference>
<evidence type="ECO:0000313" key="6">
    <source>
        <dbReference type="EMBL" id="GLY70899.1"/>
    </source>
</evidence>
<dbReference type="InterPro" id="IPR036390">
    <property type="entry name" value="WH_DNA-bd_sf"/>
</dbReference>
<feature type="region of interest" description="Disordered" evidence="4">
    <location>
        <begin position="1"/>
        <end position="20"/>
    </location>
</feature>
<dbReference type="EMBL" id="BSTI01000028">
    <property type="protein sequence ID" value="GLY70899.1"/>
    <property type="molecule type" value="Genomic_DNA"/>
</dbReference>
<keyword evidence="1" id="KW-0805">Transcription regulation</keyword>
<reference evidence="6" key="1">
    <citation type="submission" date="2023-03" db="EMBL/GenBank/DDBJ databases">
        <title>Amycolatopsis taiwanensis NBRC 103393.</title>
        <authorList>
            <person name="Ichikawa N."/>
            <person name="Sato H."/>
            <person name="Tonouchi N."/>
        </authorList>
    </citation>
    <scope>NUCLEOTIDE SEQUENCE</scope>
    <source>
        <strain evidence="6">NBRC 103393</strain>
    </source>
</reference>
<keyword evidence="2" id="KW-0238">DNA-binding</keyword>
<keyword evidence="7" id="KW-1185">Reference proteome</keyword>
<name>A0A9W6VKR7_9PSEU</name>
<gene>
    <name evidence="6" type="ORF">Atai01_75180</name>
</gene>
<feature type="domain" description="HTH gntR-type" evidence="5">
    <location>
        <begin position="23"/>
        <end position="91"/>
    </location>
</feature>
<dbReference type="SUPFAM" id="SSF46785">
    <property type="entry name" value="Winged helix' DNA-binding domain"/>
    <property type="match status" value="1"/>
</dbReference>
<dbReference type="InterPro" id="IPR000524">
    <property type="entry name" value="Tscrpt_reg_HTH_GntR"/>
</dbReference>
<evidence type="ECO:0000256" key="2">
    <source>
        <dbReference type="ARBA" id="ARBA00023125"/>
    </source>
</evidence>
<dbReference type="Gene3D" id="1.10.10.10">
    <property type="entry name" value="Winged helix-like DNA-binding domain superfamily/Winged helix DNA-binding domain"/>
    <property type="match status" value="1"/>
</dbReference>
<feature type="region of interest" description="Disordered" evidence="4">
    <location>
        <begin position="97"/>
        <end position="126"/>
    </location>
</feature>
<organism evidence="6 7">
    <name type="scientific">Amycolatopsis taiwanensis</name>
    <dbReference type="NCBI Taxonomy" id="342230"/>
    <lineage>
        <taxon>Bacteria</taxon>
        <taxon>Bacillati</taxon>
        <taxon>Actinomycetota</taxon>
        <taxon>Actinomycetes</taxon>
        <taxon>Pseudonocardiales</taxon>
        <taxon>Pseudonocardiaceae</taxon>
        <taxon>Amycolatopsis</taxon>
    </lineage>
</organism>